<evidence type="ECO:0000256" key="5">
    <source>
        <dbReference type="ARBA" id="ARBA00023136"/>
    </source>
</evidence>
<dbReference type="Proteomes" id="UP001469365">
    <property type="component" value="Unassembled WGS sequence"/>
</dbReference>
<dbReference type="InterPro" id="IPR057336">
    <property type="entry name" value="GerAC_N"/>
</dbReference>
<keyword evidence="5" id="KW-0472">Membrane</keyword>
<dbReference type="PROSITE" id="PS51257">
    <property type="entry name" value="PROKAR_LIPOPROTEIN"/>
    <property type="match status" value="1"/>
</dbReference>
<protein>
    <submittedName>
        <fullName evidence="10">Ger(X)C family spore germination protein</fullName>
    </submittedName>
</protein>
<dbReference type="Gene3D" id="3.30.300.210">
    <property type="entry name" value="Nutrient germinant receptor protein C, domain 3"/>
    <property type="match status" value="1"/>
</dbReference>
<dbReference type="PANTHER" id="PTHR35789">
    <property type="entry name" value="SPORE GERMINATION PROTEIN B3"/>
    <property type="match status" value="1"/>
</dbReference>
<sequence>MSGAGCRKHALLILVLAVTLALTGCRGNRELNELHIVHSAAIDEGEDGNIRLTAEIAKLTPEGQQPKGMQNPTFLLTSEGKSLFEAARLMRTESDRELLWGHTTVVLMSKDAARKGIAPYMDDIRRLRQFRNGTLLYVTEGKAMEALQISSPLSSITSQVLRGLTDGGESTALTHKTSLIEVYKELVNHYRDLHIPAVQVVSDPHVKGDKLLQTKGLYAFRGDRLVGLLSSVKTKGFMRLINEFKGGLEKLPCSSGEGGEGVTLENISNVSKIRPQVDSSLKASVLINVFADLNMTSLHCKSIEVTPEIISEWENILNQNIAGEIRQFLQYSQEHKTDLTGIGEEIHRHDPVAWKKIKERWSEIYASIPFDIQVHTRIDHTNFIK</sequence>
<dbReference type="InterPro" id="IPR008844">
    <property type="entry name" value="Spore_GerAC-like"/>
</dbReference>
<evidence type="ECO:0000256" key="7">
    <source>
        <dbReference type="ARBA" id="ARBA00023288"/>
    </source>
</evidence>
<feature type="domain" description="Spore germination GerAC-like C-terminal" evidence="8">
    <location>
        <begin position="216"/>
        <end position="381"/>
    </location>
</feature>
<keyword evidence="11" id="KW-1185">Reference proteome</keyword>
<evidence type="ECO:0000259" key="9">
    <source>
        <dbReference type="Pfam" id="PF25198"/>
    </source>
</evidence>
<comment type="similarity">
    <text evidence="2">Belongs to the GerABKC lipoprotein family.</text>
</comment>
<reference evidence="10 11" key="1">
    <citation type="submission" date="2024-04" db="EMBL/GenBank/DDBJ databases">
        <title>draft genome sequnece of Paenibacillus filicis.</title>
        <authorList>
            <person name="Kim D.-U."/>
        </authorList>
    </citation>
    <scope>NUCLEOTIDE SEQUENCE [LARGE SCALE GENOMIC DNA]</scope>
    <source>
        <strain evidence="10 11">KACC14197</strain>
    </source>
</reference>
<evidence type="ECO:0000313" key="11">
    <source>
        <dbReference type="Proteomes" id="UP001469365"/>
    </source>
</evidence>
<keyword evidence="3" id="KW-0309">Germination</keyword>
<dbReference type="PANTHER" id="PTHR35789:SF1">
    <property type="entry name" value="SPORE GERMINATION PROTEIN B3"/>
    <property type="match status" value="1"/>
</dbReference>
<feature type="domain" description="Spore germination protein N-terminal" evidence="9">
    <location>
        <begin position="29"/>
        <end position="199"/>
    </location>
</feature>
<evidence type="ECO:0000256" key="4">
    <source>
        <dbReference type="ARBA" id="ARBA00022729"/>
    </source>
</evidence>
<keyword evidence="6" id="KW-0564">Palmitate</keyword>
<comment type="caution">
    <text evidence="10">The sequence shown here is derived from an EMBL/GenBank/DDBJ whole genome shotgun (WGS) entry which is preliminary data.</text>
</comment>
<evidence type="ECO:0000256" key="2">
    <source>
        <dbReference type="ARBA" id="ARBA00007886"/>
    </source>
</evidence>
<evidence type="ECO:0000256" key="6">
    <source>
        <dbReference type="ARBA" id="ARBA00023139"/>
    </source>
</evidence>
<evidence type="ECO:0000256" key="3">
    <source>
        <dbReference type="ARBA" id="ARBA00022544"/>
    </source>
</evidence>
<organism evidence="10 11">
    <name type="scientific">Paenibacillus filicis</name>
    <dbReference type="NCBI Taxonomy" id="669464"/>
    <lineage>
        <taxon>Bacteria</taxon>
        <taxon>Bacillati</taxon>
        <taxon>Bacillota</taxon>
        <taxon>Bacilli</taxon>
        <taxon>Bacillales</taxon>
        <taxon>Paenibacillaceae</taxon>
        <taxon>Paenibacillus</taxon>
    </lineage>
</organism>
<dbReference type="Pfam" id="PF05504">
    <property type="entry name" value="Spore_GerAC"/>
    <property type="match status" value="1"/>
</dbReference>
<comment type="subcellular location">
    <subcellularLocation>
        <location evidence="1">Membrane</location>
        <topology evidence="1">Lipid-anchor</topology>
    </subcellularLocation>
</comment>
<accession>A0ABU9DK82</accession>
<dbReference type="NCBIfam" id="TIGR02887">
    <property type="entry name" value="spore_ger_x_C"/>
    <property type="match status" value="1"/>
</dbReference>
<dbReference type="Gene3D" id="6.20.190.10">
    <property type="entry name" value="Nutrient germinant receptor protein C, domain 1"/>
    <property type="match status" value="1"/>
</dbReference>
<dbReference type="EMBL" id="JBBPCC010000006">
    <property type="protein sequence ID" value="MEK8128478.1"/>
    <property type="molecule type" value="Genomic_DNA"/>
</dbReference>
<proteinExistence type="inferred from homology"/>
<name>A0ABU9DK82_9BACL</name>
<keyword evidence="4" id="KW-0732">Signal</keyword>
<dbReference type="RefSeq" id="WP_341415560.1">
    <property type="nucleotide sequence ID" value="NZ_JBBPCC010000006.1"/>
</dbReference>
<gene>
    <name evidence="10" type="ORF">WMW72_11230</name>
</gene>
<keyword evidence="7" id="KW-0449">Lipoprotein</keyword>
<evidence type="ECO:0000256" key="1">
    <source>
        <dbReference type="ARBA" id="ARBA00004635"/>
    </source>
</evidence>
<evidence type="ECO:0000259" key="8">
    <source>
        <dbReference type="Pfam" id="PF05504"/>
    </source>
</evidence>
<dbReference type="Pfam" id="PF25198">
    <property type="entry name" value="Spore_GerAC_N"/>
    <property type="match status" value="1"/>
</dbReference>
<evidence type="ECO:0000313" key="10">
    <source>
        <dbReference type="EMBL" id="MEK8128478.1"/>
    </source>
</evidence>
<dbReference type="InterPro" id="IPR046953">
    <property type="entry name" value="Spore_GerAC-like_C"/>
</dbReference>
<dbReference type="InterPro" id="IPR038501">
    <property type="entry name" value="Spore_GerAC_C_sf"/>
</dbReference>